<dbReference type="EMBL" id="ATDL01000004">
    <property type="protein sequence ID" value="ERJ60883.1"/>
    <property type="molecule type" value="Genomic_DNA"/>
</dbReference>
<dbReference type="InterPro" id="IPR010982">
    <property type="entry name" value="Lambda_DNA-bd_dom_sf"/>
</dbReference>
<dbReference type="RefSeq" id="WP_021068980.1">
    <property type="nucleotide sequence ID" value="NZ_ATDL01000004.1"/>
</dbReference>
<dbReference type="SMART" id="SM00530">
    <property type="entry name" value="HTH_XRE"/>
    <property type="match status" value="1"/>
</dbReference>
<dbReference type="CDD" id="cd00093">
    <property type="entry name" value="HTH_XRE"/>
    <property type="match status" value="1"/>
</dbReference>
<dbReference type="GO" id="GO:0003677">
    <property type="term" value="F:DNA binding"/>
    <property type="evidence" value="ECO:0007669"/>
    <property type="project" value="InterPro"/>
</dbReference>
<evidence type="ECO:0000313" key="3">
    <source>
        <dbReference type="Proteomes" id="UP000016584"/>
    </source>
</evidence>
<comment type="caution">
    <text evidence="2">The sequence shown here is derived from an EMBL/GenBank/DDBJ whole genome shotgun (WGS) entry which is preliminary data.</text>
</comment>
<protein>
    <recommendedName>
        <fullName evidence="1">HTH cro/C1-type domain-containing protein</fullName>
    </recommendedName>
</protein>
<dbReference type="InterPro" id="IPR001387">
    <property type="entry name" value="Cro/C1-type_HTH"/>
</dbReference>
<dbReference type="OrthoDB" id="798054at2"/>
<feature type="domain" description="HTH cro/C1-type" evidence="1">
    <location>
        <begin position="18"/>
        <end position="72"/>
    </location>
</feature>
<proteinExistence type="predicted"/>
<dbReference type="Gene3D" id="1.10.260.40">
    <property type="entry name" value="lambda repressor-like DNA-binding domains"/>
    <property type="match status" value="1"/>
</dbReference>
<sequence length="187" mass="21611">MIISKISTFQSREIGLRLKAIRKLLILSLKKVATGSDLTVASLKRLEEGKGNVHLINLLKLLTFYGVPVLEFFDFSKKLKDEKTFRANMINFHQEHDSDRHKILDTPIDLIDLIELRLLDLNLFREWVDVQTVDEYIRTAFGITYKNISGSLLTAIKNGWLISRKKHSDNAKARVNEYIIIDLKDTK</sequence>
<keyword evidence="3" id="KW-1185">Reference proteome</keyword>
<dbReference type="AlphaFoldDB" id="U2JDX4"/>
<dbReference type="PATRIC" id="fig|1346330.5.peg.799"/>
<organism evidence="2 3">
    <name type="scientific">Sphingobacterium paucimobilis HER1398</name>
    <dbReference type="NCBI Taxonomy" id="1346330"/>
    <lineage>
        <taxon>Bacteria</taxon>
        <taxon>Pseudomonadati</taxon>
        <taxon>Bacteroidota</taxon>
        <taxon>Sphingobacteriia</taxon>
        <taxon>Sphingobacteriales</taxon>
        <taxon>Sphingobacteriaceae</taxon>
        <taxon>Sphingobacterium</taxon>
    </lineage>
</organism>
<dbReference type="SUPFAM" id="SSF47413">
    <property type="entry name" value="lambda repressor-like DNA-binding domains"/>
    <property type="match status" value="1"/>
</dbReference>
<gene>
    <name evidence="2" type="ORF">M472_19190</name>
</gene>
<evidence type="ECO:0000313" key="2">
    <source>
        <dbReference type="EMBL" id="ERJ60883.1"/>
    </source>
</evidence>
<dbReference type="Pfam" id="PF01381">
    <property type="entry name" value="HTH_3"/>
    <property type="match status" value="1"/>
</dbReference>
<reference evidence="2 3" key="1">
    <citation type="journal article" date="2013" name="Genome Announc.">
        <title>The Draft Genome Sequence of Sphingomonas paucimobilis Strain HER1398 (Proteobacteria), Host to the Giant PAU Phage, Indicates That It Is a Member of the Genus Sphingobacterium (Bacteroidetes).</title>
        <authorList>
            <person name="White R.A.III."/>
            <person name="Suttle C.A."/>
        </authorList>
    </citation>
    <scope>NUCLEOTIDE SEQUENCE [LARGE SCALE GENOMIC DNA]</scope>
    <source>
        <strain evidence="2 3">HER1398</strain>
    </source>
</reference>
<name>U2JDX4_9SPHI</name>
<dbReference type="PROSITE" id="PS50943">
    <property type="entry name" value="HTH_CROC1"/>
    <property type="match status" value="1"/>
</dbReference>
<evidence type="ECO:0000259" key="1">
    <source>
        <dbReference type="PROSITE" id="PS50943"/>
    </source>
</evidence>
<dbReference type="Proteomes" id="UP000016584">
    <property type="component" value="Unassembled WGS sequence"/>
</dbReference>
<accession>U2JDX4</accession>
<dbReference type="STRING" id="1346330.M472_19190"/>